<dbReference type="PRINTS" id="PR01210">
    <property type="entry name" value="GGTRANSPTASE"/>
</dbReference>
<dbReference type="PANTHER" id="PTHR43199:SF1">
    <property type="entry name" value="GLUTATHIONE HYDROLASE PROENZYME"/>
    <property type="match status" value="1"/>
</dbReference>
<dbReference type="GO" id="GO:0036374">
    <property type="term" value="F:glutathione hydrolase activity"/>
    <property type="evidence" value="ECO:0007669"/>
    <property type="project" value="InterPro"/>
</dbReference>
<dbReference type="PROSITE" id="PS00462">
    <property type="entry name" value="G_GLU_TRANSPEPTIDASE"/>
    <property type="match status" value="1"/>
</dbReference>
<comment type="similarity">
    <text evidence="1">Belongs to the gamma-glutamyltransferase family.</text>
</comment>
<evidence type="ECO:0000256" key="3">
    <source>
        <dbReference type="ARBA" id="ARBA00022801"/>
    </source>
</evidence>
<dbReference type="Pfam" id="PF01019">
    <property type="entry name" value="G_glu_transpept"/>
    <property type="match status" value="1"/>
</dbReference>
<dbReference type="SUPFAM" id="SSF56235">
    <property type="entry name" value="N-terminal nucleophile aminohydrolases (Ntn hydrolases)"/>
    <property type="match status" value="1"/>
</dbReference>
<evidence type="ECO:0000313" key="6">
    <source>
        <dbReference type="EMBL" id="SUZ93933.1"/>
    </source>
</evidence>
<evidence type="ECO:0000256" key="4">
    <source>
        <dbReference type="ARBA" id="ARBA00023145"/>
    </source>
</evidence>
<dbReference type="PANTHER" id="PTHR43199">
    <property type="entry name" value="GLUTATHIONE HYDROLASE"/>
    <property type="match status" value="1"/>
</dbReference>
<keyword evidence="3" id="KW-0378">Hydrolase</keyword>
<dbReference type="InterPro" id="IPR051792">
    <property type="entry name" value="GGT_bact"/>
</dbReference>
<gene>
    <name evidence="6" type="ORF">METZ01_LOCUS46787</name>
</gene>
<name>A0A381RYD1_9ZZZZ</name>
<protein>
    <recommendedName>
        <fullName evidence="7">Gamma-glutamyltransferase</fullName>
    </recommendedName>
</protein>
<dbReference type="NCBIfam" id="TIGR00066">
    <property type="entry name" value="g_glut_trans"/>
    <property type="match status" value="1"/>
</dbReference>
<dbReference type="InterPro" id="IPR055262">
    <property type="entry name" value="GGT_CS"/>
</dbReference>
<evidence type="ECO:0000256" key="2">
    <source>
        <dbReference type="ARBA" id="ARBA00022679"/>
    </source>
</evidence>
<evidence type="ECO:0000256" key="5">
    <source>
        <dbReference type="ARBA" id="ARBA00023315"/>
    </source>
</evidence>
<dbReference type="Gene3D" id="1.10.246.130">
    <property type="match status" value="1"/>
</dbReference>
<sequence>MQFIEFAKTRVARATATYCSEGNLFDDTFCTRRESTSEWLDRVLTVNTPSFLCFLIACVGTLHLGATDTVYGESGMVVSRSQIASNVGLETLKQGGNAVDAAIATAFTLAVTHPSAGNLGGGGFMVICLADGTQIVNDHREKAPIDASRDMYLDAKGDIVPGLSRNTHKAVGVPGSVDGLLSALERYGSLPRASVLARAIELARDGFPLPADIARQFAQRSERLGRFPAGRATFLKSDGSKYVAGDLWKQPDLATTLTRIANHGRAGFYEGDTADLLVREMQRHGGLISLDDLKEYQSVWREPVVGTYRGHTVVSMPPPSSGGVLLIQMLNMIEPFAVRAMGYGSADVMHLMIEAERRAYADRAEYLGDPDFYPVPVGQLVDKGYARNRFSGFDPDQAGNSADVDAGAFAPESKETTHLSIMDRNGNAVALTTTLNSGYGSHIVVEGAGFLLNNEMDDFSSKPNTLNQFNLIGREANAIEPRKRMLSSMTPTIVLRDGEPILVTGSPGGSTIITTVLQVVVNVIDHGMTLSAAVASPRFHHQWIPDSVTVEKDGFAPGTLDALRDKGHLDIRPQRYGLGDANSIMRVNGVLHGVEDPRTQGGAAGY</sequence>
<dbReference type="InterPro" id="IPR043138">
    <property type="entry name" value="GGT_lsub"/>
</dbReference>
<dbReference type="AlphaFoldDB" id="A0A381RYD1"/>
<reference evidence="6" key="1">
    <citation type="submission" date="2018-05" db="EMBL/GenBank/DDBJ databases">
        <authorList>
            <person name="Lanie J.A."/>
            <person name="Ng W.-L."/>
            <person name="Kazmierczak K.M."/>
            <person name="Andrzejewski T.M."/>
            <person name="Davidsen T.M."/>
            <person name="Wayne K.J."/>
            <person name="Tettelin H."/>
            <person name="Glass J.I."/>
            <person name="Rusch D."/>
            <person name="Podicherti R."/>
            <person name="Tsui H.-C.T."/>
            <person name="Winkler M.E."/>
        </authorList>
    </citation>
    <scope>NUCLEOTIDE SEQUENCE</scope>
</reference>
<evidence type="ECO:0000256" key="1">
    <source>
        <dbReference type="ARBA" id="ARBA00009381"/>
    </source>
</evidence>
<evidence type="ECO:0008006" key="7">
    <source>
        <dbReference type="Google" id="ProtNLM"/>
    </source>
</evidence>
<dbReference type="InterPro" id="IPR043137">
    <property type="entry name" value="GGT_ssub_C"/>
</dbReference>
<dbReference type="GO" id="GO:0016746">
    <property type="term" value="F:acyltransferase activity"/>
    <property type="evidence" value="ECO:0007669"/>
    <property type="project" value="UniProtKB-KW"/>
</dbReference>
<dbReference type="EMBL" id="UINC01002189">
    <property type="protein sequence ID" value="SUZ93933.1"/>
    <property type="molecule type" value="Genomic_DNA"/>
</dbReference>
<dbReference type="InterPro" id="IPR029055">
    <property type="entry name" value="Ntn_hydrolases_N"/>
</dbReference>
<keyword evidence="2" id="KW-0808">Transferase</keyword>
<keyword evidence="4" id="KW-0865">Zymogen</keyword>
<dbReference type="InterPro" id="IPR000101">
    <property type="entry name" value="GGT_peptidase"/>
</dbReference>
<keyword evidence="5" id="KW-0012">Acyltransferase</keyword>
<organism evidence="6">
    <name type="scientific">marine metagenome</name>
    <dbReference type="NCBI Taxonomy" id="408172"/>
    <lineage>
        <taxon>unclassified sequences</taxon>
        <taxon>metagenomes</taxon>
        <taxon>ecological metagenomes</taxon>
    </lineage>
</organism>
<accession>A0A381RYD1</accession>
<dbReference type="GO" id="GO:0006751">
    <property type="term" value="P:glutathione catabolic process"/>
    <property type="evidence" value="ECO:0007669"/>
    <property type="project" value="InterPro"/>
</dbReference>
<proteinExistence type="inferred from homology"/>
<dbReference type="Gene3D" id="3.60.20.40">
    <property type="match status" value="1"/>
</dbReference>